<protein>
    <submittedName>
        <fullName evidence="6">2-dehydro-3-deoxyphosphogluconate aldolase / (4S)-4-hydroxy-2-oxoglutarate aldolase</fullName>
    </submittedName>
</protein>
<keyword evidence="7" id="KW-1185">Reference proteome</keyword>
<sequence length="210" mass="23522">MSNIKKHIEEFKKYRISTIVRTDSYNNAYRIVKASHEAGIKFIELTLTIPDAYKLIKTCREDFPDLFIGAGTVLTLEEAKKAVENKAQYLVSPVSNIEILKWSNDNDILFVAGALTPTEMYNLHINGAKLIKFFPATSMPMNYIQLIHNPHPNFELLATGGIDYENVDKFIKAGCIGCGVTADLGGASESLDYEEIVNIARKYVNKVNNI</sequence>
<dbReference type="Proteomes" id="UP000203229">
    <property type="component" value="Chromosome"/>
</dbReference>
<name>A0A222EP84_9MOLU</name>
<dbReference type="OrthoDB" id="9802667at2"/>
<accession>A0A222EP84</accession>
<dbReference type="Gene3D" id="3.20.20.70">
    <property type="entry name" value="Aldolase class I"/>
    <property type="match status" value="1"/>
</dbReference>
<comment type="subunit">
    <text evidence="3">Homotrimer.</text>
</comment>
<comment type="similarity">
    <text evidence="2">Belongs to the KHG/KDPG aldolase family.</text>
</comment>
<evidence type="ECO:0000256" key="5">
    <source>
        <dbReference type="ARBA" id="ARBA00023277"/>
    </source>
</evidence>
<dbReference type="GO" id="GO:0016829">
    <property type="term" value="F:lyase activity"/>
    <property type="evidence" value="ECO:0007669"/>
    <property type="project" value="UniProtKB-KW"/>
</dbReference>
<gene>
    <name evidence="6" type="primary">eda</name>
    <name evidence="6" type="ORF">SCORR_v1c05630</name>
</gene>
<reference evidence="6 7" key="1">
    <citation type="submission" date="2017-07" db="EMBL/GenBank/DDBJ databases">
        <title>Complete genome sequence of Spiroplasma corruscae EC-1 (DSM 19793).</title>
        <authorList>
            <person name="Tsai Y.-M."/>
            <person name="Lo W.-S."/>
            <person name="Kuo C.-H."/>
        </authorList>
    </citation>
    <scope>NUCLEOTIDE SEQUENCE [LARGE SCALE GENOMIC DNA]</scope>
    <source>
        <strain evidence="6 7">EC-1</strain>
    </source>
</reference>
<dbReference type="PANTHER" id="PTHR30246">
    <property type="entry name" value="2-KETO-3-DEOXY-6-PHOSPHOGLUCONATE ALDOLASE"/>
    <property type="match status" value="1"/>
</dbReference>
<dbReference type="CDD" id="cd00452">
    <property type="entry name" value="KDPG_aldolase"/>
    <property type="match status" value="1"/>
</dbReference>
<dbReference type="RefSeq" id="WP_094048966.1">
    <property type="nucleotide sequence ID" value="NZ_CP022535.1"/>
</dbReference>
<dbReference type="InterPro" id="IPR013785">
    <property type="entry name" value="Aldolase_TIM"/>
</dbReference>
<organism evidence="6 7">
    <name type="scientific">Spiroplasma corruscae</name>
    <dbReference type="NCBI Taxonomy" id="216934"/>
    <lineage>
        <taxon>Bacteria</taxon>
        <taxon>Bacillati</taxon>
        <taxon>Mycoplasmatota</taxon>
        <taxon>Mollicutes</taxon>
        <taxon>Entomoplasmatales</taxon>
        <taxon>Spiroplasmataceae</taxon>
        <taxon>Spiroplasma</taxon>
    </lineage>
</organism>
<dbReference type="Pfam" id="PF01081">
    <property type="entry name" value="Aldolase"/>
    <property type="match status" value="1"/>
</dbReference>
<evidence type="ECO:0000256" key="1">
    <source>
        <dbReference type="ARBA" id="ARBA00004761"/>
    </source>
</evidence>
<keyword evidence="4" id="KW-0456">Lyase</keyword>
<evidence type="ECO:0000256" key="4">
    <source>
        <dbReference type="ARBA" id="ARBA00023239"/>
    </source>
</evidence>
<evidence type="ECO:0000313" key="6">
    <source>
        <dbReference type="EMBL" id="ASP28335.1"/>
    </source>
</evidence>
<dbReference type="AlphaFoldDB" id="A0A222EP84"/>
<dbReference type="EMBL" id="CP022535">
    <property type="protein sequence ID" value="ASP28335.1"/>
    <property type="molecule type" value="Genomic_DNA"/>
</dbReference>
<evidence type="ECO:0000256" key="3">
    <source>
        <dbReference type="ARBA" id="ARBA00011233"/>
    </source>
</evidence>
<evidence type="ECO:0000313" key="7">
    <source>
        <dbReference type="Proteomes" id="UP000203229"/>
    </source>
</evidence>
<dbReference type="SUPFAM" id="SSF51569">
    <property type="entry name" value="Aldolase"/>
    <property type="match status" value="1"/>
</dbReference>
<keyword evidence="5" id="KW-0119">Carbohydrate metabolism</keyword>
<evidence type="ECO:0000256" key="2">
    <source>
        <dbReference type="ARBA" id="ARBA00006906"/>
    </source>
</evidence>
<proteinExistence type="inferred from homology"/>
<comment type="pathway">
    <text evidence="1">Carbohydrate acid metabolism.</text>
</comment>
<dbReference type="KEGG" id="scou:SCORR_v1c05630"/>
<dbReference type="InterPro" id="IPR000887">
    <property type="entry name" value="Aldlse_KDPG_KHG"/>
</dbReference>
<dbReference type="PANTHER" id="PTHR30246:SF1">
    <property type="entry name" value="2-DEHYDRO-3-DEOXY-6-PHOSPHOGALACTONATE ALDOLASE-RELATED"/>
    <property type="match status" value="1"/>
</dbReference>